<proteinExistence type="predicted"/>
<accession>A0A5J4PF23</accession>
<organism evidence="1">
    <name type="scientific">termite gut metagenome</name>
    <dbReference type="NCBI Taxonomy" id="433724"/>
    <lineage>
        <taxon>unclassified sequences</taxon>
        <taxon>metagenomes</taxon>
        <taxon>organismal metagenomes</taxon>
    </lineage>
</organism>
<dbReference type="AlphaFoldDB" id="A0A5J4PF23"/>
<reference evidence="1" key="1">
    <citation type="submission" date="2019-03" db="EMBL/GenBank/DDBJ databases">
        <title>Single cell metagenomics reveals metabolic interactions within the superorganism composed of flagellate Streblomastix strix and complex community of Bacteroidetes bacteria on its surface.</title>
        <authorList>
            <person name="Treitli S.C."/>
            <person name="Kolisko M."/>
            <person name="Husnik F."/>
            <person name="Keeling P."/>
            <person name="Hampl V."/>
        </authorList>
    </citation>
    <scope>NUCLEOTIDE SEQUENCE</scope>
    <source>
        <strain evidence="1">STM</strain>
    </source>
</reference>
<dbReference type="EMBL" id="SNRY01009359">
    <property type="protein sequence ID" value="KAA6307174.1"/>
    <property type="molecule type" value="Genomic_DNA"/>
</dbReference>
<protein>
    <submittedName>
        <fullName evidence="1">Uncharacterized protein</fullName>
    </submittedName>
</protein>
<sequence>MRYGLITTRSAFIKKQVISL</sequence>
<gene>
    <name evidence="1" type="ORF">EZS27_041159</name>
</gene>
<evidence type="ECO:0000313" key="1">
    <source>
        <dbReference type="EMBL" id="KAA6307174.1"/>
    </source>
</evidence>
<feature type="non-terminal residue" evidence="1">
    <location>
        <position position="20"/>
    </location>
</feature>
<name>A0A5J4PF23_9ZZZZ</name>
<comment type="caution">
    <text evidence="1">The sequence shown here is derived from an EMBL/GenBank/DDBJ whole genome shotgun (WGS) entry which is preliminary data.</text>
</comment>